<comment type="caution">
    <text evidence="1">The sequence shown here is derived from an EMBL/GenBank/DDBJ whole genome shotgun (WGS) entry which is preliminary data.</text>
</comment>
<evidence type="ECO:0000313" key="1">
    <source>
        <dbReference type="EMBL" id="GAA5480836.1"/>
    </source>
</evidence>
<dbReference type="EMBL" id="BAABRI010000001">
    <property type="protein sequence ID" value="GAA5480836.1"/>
    <property type="molecule type" value="Genomic_DNA"/>
</dbReference>
<accession>A0ABP9UGP5</accession>
<gene>
    <name evidence="1" type="ORF">Hsar01_00040</name>
</gene>
<organism evidence="1 2">
    <name type="scientific">Haloferula sargassicola</name>
    <dbReference type="NCBI Taxonomy" id="490096"/>
    <lineage>
        <taxon>Bacteria</taxon>
        <taxon>Pseudomonadati</taxon>
        <taxon>Verrucomicrobiota</taxon>
        <taxon>Verrucomicrobiia</taxon>
        <taxon>Verrucomicrobiales</taxon>
        <taxon>Verrucomicrobiaceae</taxon>
        <taxon>Haloferula</taxon>
    </lineage>
</organism>
<evidence type="ECO:0000313" key="2">
    <source>
        <dbReference type="Proteomes" id="UP001476282"/>
    </source>
</evidence>
<name>A0ABP9UGP5_9BACT</name>
<sequence length="38" mass="4234">METPPGAIVFILWRVMSHLQAKLVALAAVMRNMPTVLQ</sequence>
<reference evidence="1 2" key="1">
    <citation type="submission" date="2024-02" db="EMBL/GenBank/DDBJ databases">
        <title>Haloferula sargassicola NBRC 104335.</title>
        <authorList>
            <person name="Ichikawa N."/>
            <person name="Katano-Makiyama Y."/>
            <person name="Hidaka K."/>
        </authorList>
    </citation>
    <scope>NUCLEOTIDE SEQUENCE [LARGE SCALE GENOMIC DNA]</scope>
    <source>
        <strain evidence="1 2">NBRC 104335</strain>
    </source>
</reference>
<protein>
    <submittedName>
        <fullName evidence="1">Uncharacterized protein</fullName>
    </submittedName>
</protein>
<keyword evidence="2" id="KW-1185">Reference proteome</keyword>
<dbReference type="Proteomes" id="UP001476282">
    <property type="component" value="Unassembled WGS sequence"/>
</dbReference>
<proteinExistence type="predicted"/>